<keyword evidence="11" id="KW-1185">Reference proteome</keyword>
<dbReference type="EMBL" id="JAOQKI010000009">
    <property type="protein sequence ID" value="MCU6717187.1"/>
    <property type="molecule type" value="Genomic_DNA"/>
</dbReference>
<sequence>MISSNAFDYMNVLNKAASASWEREQLISNNIANADTPGYKRRDLDFESTLESELGKSKYVSLDDKVANIHMDHLNAKTYIDNASYSYRLDGNNVDPEQENVELASETIRYLGLTNSISQEISRYKTVIK</sequence>
<comment type="caution">
    <text evidence="8">The sequence shown here is derived from an EMBL/GenBank/DDBJ whole genome shotgun (WGS) entry which is preliminary data.</text>
</comment>
<dbReference type="Proteomes" id="UP001198893">
    <property type="component" value="Unassembled WGS sequence"/>
</dbReference>
<dbReference type="PANTHER" id="PTHR30435">
    <property type="entry name" value="FLAGELLAR PROTEIN"/>
    <property type="match status" value="1"/>
</dbReference>
<comment type="subcellular location">
    <subcellularLocation>
        <location evidence="1 6">Bacterial flagellum basal body</location>
    </subcellularLocation>
</comment>
<evidence type="ECO:0000259" key="7">
    <source>
        <dbReference type="Pfam" id="PF00460"/>
    </source>
</evidence>
<comment type="subunit">
    <text evidence="6">The basal body constitutes a major portion of the flagellar organelle and consists of a number of rings mounted on a central rod.</text>
</comment>
<keyword evidence="8" id="KW-0969">Cilium</keyword>
<dbReference type="InterPro" id="IPR019776">
    <property type="entry name" value="Flagellar_basal_body_rod_CS"/>
</dbReference>
<proteinExistence type="inferred from homology"/>
<dbReference type="GO" id="GO:0071978">
    <property type="term" value="P:bacterial-type flagellum-dependent swarming motility"/>
    <property type="evidence" value="ECO:0007669"/>
    <property type="project" value="TreeGrafter"/>
</dbReference>
<evidence type="ECO:0000313" key="8">
    <source>
        <dbReference type="EMBL" id="MCC2241592.1"/>
    </source>
</evidence>
<dbReference type="InterPro" id="IPR001444">
    <property type="entry name" value="Flag_bb_rod_N"/>
</dbReference>
<feature type="domain" description="Flagellar basal body rod protein N-terminal" evidence="7">
    <location>
        <begin position="27"/>
        <end position="40"/>
    </location>
</feature>
<reference evidence="9" key="3">
    <citation type="submission" date="2022-09" db="EMBL/GenBank/DDBJ databases">
        <authorList>
            <person name="Hitch T.C.A."/>
        </authorList>
    </citation>
    <scope>NUCLEOTIDE SEQUENCE</scope>
    <source>
        <strain evidence="9">Sanger_19</strain>
    </source>
</reference>
<dbReference type="PIRSF" id="PIRSF002889">
    <property type="entry name" value="Rod_FlgB"/>
    <property type="match status" value="1"/>
</dbReference>
<dbReference type="AlphaFoldDB" id="A0AAW4WIG8"/>
<evidence type="ECO:0000256" key="1">
    <source>
        <dbReference type="ARBA" id="ARBA00004117"/>
    </source>
</evidence>
<reference evidence="8" key="2">
    <citation type="submission" date="2021-10" db="EMBL/GenBank/DDBJ databases">
        <title>Anaerobic single-cell dispensing facilitates the cultivation of human gut bacteria.</title>
        <authorList>
            <person name="Afrizal A."/>
        </authorList>
    </citation>
    <scope>NUCLEOTIDE SEQUENCE</scope>
    <source>
        <strain evidence="8">CLA-AA-H204</strain>
    </source>
</reference>
<dbReference type="NCBIfam" id="TIGR01396">
    <property type="entry name" value="FlgB"/>
    <property type="match status" value="1"/>
</dbReference>
<evidence type="ECO:0000313" key="10">
    <source>
        <dbReference type="Proteomes" id="UP001198893"/>
    </source>
</evidence>
<evidence type="ECO:0000256" key="6">
    <source>
        <dbReference type="PIRNR" id="PIRNR002889"/>
    </source>
</evidence>
<dbReference type="PANTHER" id="PTHR30435:SF12">
    <property type="entry name" value="FLAGELLAR BASAL BODY ROD PROTEIN FLGB"/>
    <property type="match status" value="1"/>
</dbReference>
<accession>A0AAW4WIG8</accession>
<keyword evidence="4 6" id="KW-0975">Bacterial flagellum</keyword>
<evidence type="ECO:0000256" key="3">
    <source>
        <dbReference type="ARBA" id="ARBA00014376"/>
    </source>
</evidence>
<dbReference type="Proteomes" id="UP001209666">
    <property type="component" value="Unassembled WGS sequence"/>
</dbReference>
<dbReference type="Pfam" id="PF00460">
    <property type="entry name" value="Flg_bb_rod"/>
    <property type="match status" value="1"/>
</dbReference>
<evidence type="ECO:0000256" key="5">
    <source>
        <dbReference type="ARBA" id="ARBA00024934"/>
    </source>
</evidence>
<organism evidence="8 10">
    <name type="scientific">Roseburia amylophila</name>
    <dbReference type="NCBI Taxonomy" id="2981794"/>
    <lineage>
        <taxon>Bacteria</taxon>
        <taxon>Bacillati</taxon>
        <taxon>Bacillota</taxon>
        <taxon>Clostridia</taxon>
        <taxon>Lachnospirales</taxon>
        <taxon>Lachnospiraceae</taxon>
        <taxon>Roseburia</taxon>
    </lineage>
</organism>
<dbReference type="InterPro" id="IPR006300">
    <property type="entry name" value="FlgB"/>
</dbReference>
<evidence type="ECO:0000256" key="2">
    <source>
        <dbReference type="ARBA" id="ARBA00009677"/>
    </source>
</evidence>
<comment type="function">
    <text evidence="5 6">Structural component of flagellum, the bacterial motility apparatus. Part of the rod structure of flagellar basal body.</text>
</comment>
<protein>
    <recommendedName>
        <fullName evidence="3 6">Flagellar basal body rod protein FlgB</fullName>
    </recommendedName>
</protein>
<dbReference type="RefSeq" id="WP_117698276.1">
    <property type="nucleotide sequence ID" value="NZ_JAJEQW010000003.1"/>
</dbReference>
<keyword evidence="8" id="KW-0282">Flagellum</keyword>
<keyword evidence="8" id="KW-0966">Cell projection</keyword>
<evidence type="ECO:0000313" key="9">
    <source>
        <dbReference type="EMBL" id="MCU6717187.1"/>
    </source>
</evidence>
<reference evidence="9 11" key="1">
    <citation type="journal article" date="2021" name="ISME Commun">
        <title>Automated analysis of genomic sequences facilitates high-throughput and comprehensive description of bacteria.</title>
        <authorList>
            <person name="Hitch T.C.A."/>
        </authorList>
    </citation>
    <scope>NUCLEOTIDE SEQUENCE [LARGE SCALE GENOMIC DNA]</scope>
    <source>
        <strain evidence="9 11">Sanger_19</strain>
    </source>
</reference>
<dbReference type="PROSITE" id="PS00588">
    <property type="entry name" value="FLAGELLA_BB_ROD"/>
    <property type="match status" value="1"/>
</dbReference>
<name>A0AAW4WIG8_9FIRM</name>
<dbReference type="GO" id="GO:0030694">
    <property type="term" value="C:bacterial-type flagellum basal body, rod"/>
    <property type="evidence" value="ECO:0007669"/>
    <property type="project" value="InterPro"/>
</dbReference>
<evidence type="ECO:0000313" key="11">
    <source>
        <dbReference type="Proteomes" id="UP001209666"/>
    </source>
</evidence>
<evidence type="ECO:0000256" key="4">
    <source>
        <dbReference type="ARBA" id="ARBA00023143"/>
    </source>
</evidence>
<comment type="similarity">
    <text evidence="2 6">Belongs to the flagella basal body rod proteins family.</text>
</comment>
<dbReference type="EMBL" id="JAJEQW010000003">
    <property type="protein sequence ID" value="MCC2241592.1"/>
    <property type="molecule type" value="Genomic_DNA"/>
</dbReference>
<gene>
    <name evidence="8" type="primary">flgB</name>
    <name evidence="8" type="ORF">LKD47_04625</name>
    <name evidence="9" type="ORF">OCV43_07855</name>
</gene>